<comment type="caution">
    <text evidence="13">The sequence shown here is derived from an EMBL/GenBank/DDBJ whole genome shotgun (WGS) entry which is preliminary data.</text>
</comment>
<feature type="transmembrane region" description="Helical" evidence="10">
    <location>
        <begin position="144"/>
        <end position="162"/>
    </location>
</feature>
<feature type="domain" description="Prepilin peptidase A24 N-terminal" evidence="12">
    <location>
        <begin position="20"/>
        <end position="138"/>
    </location>
</feature>
<keyword evidence="9" id="KW-0645">Protease</keyword>
<evidence type="ECO:0000256" key="8">
    <source>
        <dbReference type="RuleBase" id="RU003793"/>
    </source>
</evidence>
<keyword evidence="14" id="KW-1185">Reference proteome</keyword>
<evidence type="ECO:0000313" key="14">
    <source>
        <dbReference type="Proteomes" id="UP000733744"/>
    </source>
</evidence>
<keyword evidence="9" id="KW-0511">Multifunctional enzyme</keyword>
<feature type="transmembrane region" description="Helical" evidence="10">
    <location>
        <begin position="228"/>
        <end position="261"/>
    </location>
</feature>
<evidence type="ECO:0000256" key="5">
    <source>
        <dbReference type="ARBA" id="ARBA00022692"/>
    </source>
</evidence>
<accession>A0ABY3CCM9</accession>
<feature type="transmembrane region" description="Helical" evidence="10">
    <location>
        <begin position="195"/>
        <end position="216"/>
    </location>
</feature>
<gene>
    <name evidence="13" type="ORF">EKO24_007500</name>
</gene>
<dbReference type="EC" id="3.4.23.43" evidence="9"/>
<evidence type="ECO:0000256" key="7">
    <source>
        <dbReference type="ARBA" id="ARBA00023136"/>
    </source>
</evidence>
<comment type="similarity">
    <text evidence="2 8">Belongs to the peptidase A24 family.</text>
</comment>
<dbReference type="PRINTS" id="PR00864">
    <property type="entry name" value="PREPILNPTASE"/>
</dbReference>
<feature type="domain" description="Prepilin type IV endopeptidase peptidase" evidence="11">
    <location>
        <begin position="148"/>
        <end position="257"/>
    </location>
</feature>
<sequence length="301" mass="33121">MQQLNMLLNIAALFSALAGIVGLLVGSFLNVVIYRLPIMMQRGWRKECLEYLQISPEAVRDDASAGAGPQIEEPFNLVFPLSRCPGCNTPIKPYQNIPVISYLFLKGKCATCGCRISIRYPIIEALTALASIVVAWHFGYTAQAAFALLLTWSLIALTFIDIDHQLLPDSITLPLLWLGMCLSLFNIFTDTHASIIGAVAGYIALWTVFHLFKLATGKEGMGYGDFKLLALFGAWLGWQYLPIIILLSSLVGAVIGVSMIIFVKHDHNVPIPFGPYLAAAGWIALLWGNDLNQLYLNYIGL</sequence>
<evidence type="ECO:0000256" key="4">
    <source>
        <dbReference type="ARBA" id="ARBA00022519"/>
    </source>
</evidence>
<dbReference type="EMBL" id="RYFG02000071">
    <property type="protein sequence ID" value="TRW97992.1"/>
    <property type="molecule type" value="Genomic_DNA"/>
</dbReference>
<evidence type="ECO:0000256" key="10">
    <source>
        <dbReference type="SAM" id="Phobius"/>
    </source>
</evidence>
<comment type="function">
    <text evidence="9">Plays an essential role in type IV pili and type II pseudopili formation by proteolytically removing the leader sequence from substrate proteins and subsequently monomethylating the alpha-amino group of the newly exposed N-terminal phenylalanine.</text>
</comment>
<keyword evidence="4" id="KW-0997">Cell inner membrane</keyword>
<keyword evidence="9" id="KW-0378">Hydrolase</keyword>
<organism evidence="13 14">
    <name type="scientific">Candidatus Methylobacter oryzae</name>
    <dbReference type="NCBI Taxonomy" id="2497749"/>
    <lineage>
        <taxon>Bacteria</taxon>
        <taxon>Pseudomonadati</taxon>
        <taxon>Pseudomonadota</taxon>
        <taxon>Gammaproteobacteria</taxon>
        <taxon>Methylococcales</taxon>
        <taxon>Methylococcaceae</taxon>
        <taxon>Methylobacter</taxon>
    </lineage>
</organism>
<dbReference type="InterPro" id="IPR010627">
    <property type="entry name" value="Prepilin_pept_A24_N"/>
</dbReference>
<dbReference type="InterPro" id="IPR014032">
    <property type="entry name" value="Peptidase_A24A_bac"/>
</dbReference>
<proteinExistence type="inferred from homology"/>
<keyword evidence="6 10" id="KW-1133">Transmembrane helix</keyword>
<dbReference type="InterPro" id="IPR050882">
    <property type="entry name" value="Prepilin_peptidase/N-MTase"/>
</dbReference>
<evidence type="ECO:0000256" key="6">
    <source>
        <dbReference type="ARBA" id="ARBA00022989"/>
    </source>
</evidence>
<dbReference type="InterPro" id="IPR000045">
    <property type="entry name" value="Prepilin_IV_endopep_pep"/>
</dbReference>
<feature type="transmembrane region" description="Helical" evidence="10">
    <location>
        <begin position="273"/>
        <end position="291"/>
    </location>
</feature>
<dbReference type="EC" id="2.1.1.-" evidence="9"/>
<evidence type="ECO:0000256" key="1">
    <source>
        <dbReference type="ARBA" id="ARBA00004429"/>
    </source>
</evidence>
<evidence type="ECO:0000313" key="13">
    <source>
        <dbReference type="EMBL" id="TRW97992.1"/>
    </source>
</evidence>
<comment type="subcellular location">
    <subcellularLocation>
        <location evidence="1">Cell inner membrane</location>
        <topology evidence="1">Multi-pass membrane protein</topology>
    </subcellularLocation>
    <subcellularLocation>
        <location evidence="9">Cell membrane</location>
        <topology evidence="9">Multi-pass membrane protein</topology>
    </subcellularLocation>
</comment>
<dbReference type="Proteomes" id="UP000733744">
    <property type="component" value="Unassembled WGS sequence"/>
</dbReference>
<comment type="catalytic activity">
    <reaction evidence="9">
        <text>Typically cleaves a -Gly-|-Phe- bond to release an N-terminal, basic peptide of 5-8 residues from type IV prepilin, and then N-methylates the new N-terminal amino group, the methyl donor being S-adenosyl-L-methionine.</text>
        <dbReference type="EC" id="3.4.23.43"/>
    </reaction>
</comment>
<evidence type="ECO:0000259" key="12">
    <source>
        <dbReference type="Pfam" id="PF06750"/>
    </source>
</evidence>
<evidence type="ECO:0000259" key="11">
    <source>
        <dbReference type="Pfam" id="PF01478"/>
    </source>
</evidence>
<name>A0ABY3CCM9_9GAMM</name>
<keyword evidence="9" id="KW-0808">Transferase</keyword>
<feature type="transmembrane region" description="Helical" evidence="10">
    <location>
        <begin position="6"/>
        <end position="36"/>
    </location>
</feature>
<evidence type="ECO:0000256" key="2">
    <source>
        <dbReference type="ARBA" id="ARBA00005801"/>
    </source>
</evidence>
<feature type="transmembrane region" description="Helical" evidence="10">
    <location>
        <begin position="171"/>
        <end position="189"/>
    </location>
</feature>
<evidence type="ECO:0000256" key="9">
    <source>
        <dbReference type="RuleBase" id="RU003794"/>
    </source>
</evidence>
<dbReference type="PANTHER" id="PTHR30487:SF0">
    <property type="entry name" value="PREPILIN LEADER PEPTIDASE_N-METHYLTRANSFERASE-RELATED"/>
    <property type="match status" value="1"/>
</dbReference>
<dbReference type="PANTHER" id="PTHR30487">
    <property type="entry name" value="TYPE 4 PREPILIN-LIKE PROTEINS LEADER PEPTIDE-PROCESSING ENZYME"/>
    <property type="match status" value="1"/>
</dbReference>
<keyword evidence="9" id="KW-0489">Methyltransferase</keyword>
<evidence type="ECO:0000256" key="3">
    <source>
        <dbReference type="ARBA" id="ARBA00022475"/>
    </source>
</evidence>
<keyword evidence="5 9" id="KW-0812">Transmembrane</keyword>
<keyword evidence="3" id="KW-1003">Cell membrane</keyword>
<dbReference type="Pfam" id="PF06750">
    <property type="entry name" value="A24_N_bact"/>
    <property type="match status" value="1"/>
</dbReference>
<protein>
    <recommendedName>
        <fullName evidence="9">Prepilin leader peptidase/N-methyltransferase</fullName>
        <ecNumber evidence="9">2.1.1.-</ecNumber>
        <ecNumber evidence="9">3.4.23.43</ecNumber>
    </recommendedName>
</protein>
<reference evidence="13 14" key="1">
    <citation type="journal article" date="2019" name="Antonie Van Leeuwenhoek">
        <title>Description of 'Ca. Methylobacter oryzae' KRF1, a novel species from the environmentally important Methylobacter clade 2.</title>
        <authorList>
            <person name="Khatri K."/>
            <person name="Mohite J.A."/>
            <person name="Pandit P.S."/>
            <person name="Bahulikar R."/>
            <person name="Rahalkar M.C."/>
        </authorList>
    </citation>
    <scope>NUCLEOTIDE SEQUENCE [LARGE SCALE GENOMIC DNA]</scope>
    <source>
        <strain evidence="13 14">KRF1</strain>
    </source>
</reference>
<dbReference type="Gene3D" id="1.20.120.1220">
    <property type="match status" value="1"/>
</dbReference>
<dbReference type="Pfam" id="PF01478">
    <property type="entry name" value="Peptidase_A24"/>
    <property type="match status" value="1"/>
</dbReference>
<keyword evidence="7 10" id="KW-0472">Membrane</keyword>